<dbReference type="GO" id="GO:0005634">
    <property type="term" value="C:nucleus"/>
    <property type="evidence" value="ECO:0007669"/>
    <property type="project" value="UniProtKB-SubCell"/>
</dbReference>
<keyword evidence="5" id="KW-0539">Nucleus</keyword>
<keyword evidence="9" id="KW-1185">Reference proteome</keyword>
<keyword evidence="3 8" id="KW-0238">DNA-binding</keyword>
<dbReference type="RefSeq" id="XP_003083036.1">
    <property type="nucleotide sequence ID" value="XM_003082988.1"/>
</dbReference>
<evidence type="ECO:0000256" key="3">
    <source>
        <dbReference type="ARBA" id="ARBA00023125"/>
    </source>
</evidence>
<evidence type="ECO:0000259" key="7">
    <source>
        <dbReference type="PROSITE" id="PS51032"/>
    </source>
</evidence>
<dbReference type="InParanoid" id="Q00VW7"/>
<feature type="domain" description="AP2/ERF" evidence="7">
    <location>
        <begin position="255"/>
        <end position="311"/>
    </location>
</feature>
<dbReference type="KEGG" id="ota:OT_ostta14g02090"/>
<reference evidence="8 9" key="2">
    <citation type="journal article" date="2014" name="BMC Genomics">
        <title>An improved genome of the model marine alga Ostreococcus tauri unfolds by assessing Illumina de novo assemblies.</title>
        <authorList>
            <person name="Blanc-Mathieu R."/>
            <person name="Verhelst B."/>
            <person name="Derelle E."/>
            <person name="Rombauts S."/>
            <person name="Bouget F.Y."/>
            <person name="Carre I."/>
            <person name="Chateau A."/>
            <person name="Eyre-Walker A."/>
            <person name="Grimsley N."/>
            <person name="Moreau H."/>
            <person name="Piegu B."/>
            <person name="Rivals E."/>
            <person name="Schackwitz W."/>
            <person name="Van de Peer Y."/>
            <person name="Piganeau G."/>
        </authorList>
    </citation>
    <scope>NUCLEOTIDE SEQUENCE [LARGE SCALE GENOMIC DNA]</scope>
    <source>
        <strain evidence="9">OTTH 0595 / CCAP 157/2 / RCC745</strain>
    </source>
</reference>
<proteinExistence type="predicted"/>
<reference evidence="9" key="1">
    <citation type="journal article" date="2006" name="Proc. Natl. Acad. Sci. U.S.A.">
        <title>Genome analysis of the smallest free-living eukaryote Ostreococcus tauri unveils many unique features.</title>
        <authorList>
            <person name="Derelle E."/>
            <person name="Ferraz C."/>
            <person name="Rombauts S."/>
            <person name="Rouze P."/>
            <person name="Worden A.Z."/>
            <person name="Robbens S."/>
            <person name="Partensky F."/>
            <person name="Degroeve S."/>
            <person name="Echeynie S."/>
            <person name="Cooke R."/>
            <person name="Saeys Y."/>
            <person name="Wuyts J."/>
            <person name="Jabbari K."/>
            <person name="Bowler C."/>
            <person name="Panaud O."/>
            <person name="Piegu B."/>
            <person name="Ball S.G."/>
            <person name="Ral J.-P."/>
            <person name="Bouget F.-Y."/>
            <person name="Piganeau G."/>
            <person name="De Baets B."/>
            <person name="Picard A."/>
            <person name="Delseny M."/>
            <person name="Demaille J."/>
            <person name="Van de Peer Y."/>
            <person name="Moreau H."/>
        </authorList>
    </citation>
    <scope>NUCLEOTIDE SEQUENCE [LARGE SCALE GENOMIC DNA]</scope>
    <source>
        <strain evidence="9">OTTH 0595 / CCAP 157/2 / RCC745</strain>
    </source>
</reference>
<dbReference type="InterPro" id="IPR036955">
    <property type="entry name" value="AP2/ERF_dom_sf"/>
</dbReference>
<dbReference type="InterPro" id="IPR001471">
    <property type="entry name" value="AP2/ERF_dom"/>
</dbReference>
<evidence type="ECO:0000256" key="4">
    <source>
        <dbReference type="ARBA" id="ARBA00023163"/>
    </source>
</evidence>
<dbReference type="EMBL" id="CAID01000014">
    <property type="protein sequence ID" value="CAL56991.1"/>
    <property type="molecule type" value="Genomic_DNA"/>
</dbReference>
<dbReference type="PANTHER" id="PTHR32467">
    <property type="entry name" value="AP2-LIKE ETHYLENE-RESPONSIVE TRANSCRIPTION FACTOR"/>
    <property type="match status" value="1"/>
</dbReference>
<accession>Q00VW7</accession>
<dbReference type="STRING" id="70448.Q00VW7"/>
<dbReference type="SMART" id="SM00380">
    <property type="entry name" value="AP2"/>
    <property type="match status" value="2"/>
</dbReference>
<protein>
    <submittedName>
        <fullName evidence="8">DNA-binding domain</fullName>
    </submittedName>
</protein>
<dbReference type="PANTHER" id="PTHR32467:SF90">
    <property type="entry name" value="AP2-LIKE ETHYLENE-RESPONSIVE TRANSCRIPTION FACTOR AIL1"/>
    <property type="match status" value="1"/>
</dbReference>
<dbReference type="GO" id="GO:0003700">
    <property type="term" value="F:DNA-binding transcription factor activity"/>
    <property type="evidence" value="ECO:0007669"/>
    <property type="project" value="InterPro"/>
</dbReference>
<name>Q00VW7_OSTTA</name>
<keyword evidence="2" id="KW-0805">Transcription regulation</keyword>
<dbReference type="SUPFAM" id="SSF54171">
    <property type="entry name" value="DNA-binding domain"/>
    <property type="match status" value="2"/>
</dbReference>
<keyword evidence="4" id="KW-0804">Transcription</keyword>
<evidence type="ECO:0000256" key="1">
    <source>
        <dbReference type="ARBA" id="ARBA00004123"/>
    </source>
</evidence>
<feature type="region of interest" description="Disordered" evidence="6">
    <location>
        <begin position="92"/>
        <end position="116"/>
    </location>
</feature>
<dbReference type="Proteomes" id="UP000009170">
    <property type="component" value="Unassembled WGS sequence"/>
</dbReference>
<feature type="domain" description="AP2/ERF" evidence="7">
    <location>
        <begin position="152"/>
        <end position="219"/>
    </location>
</feature>
<comment type="caution">
    <text evidence="8">The sequence shown here is derived from an EMBL/GenBank/DDBJ whole genome shotgun (WGS) entry which is preliminary data.</text>
</comment>
<organism evidence="8 9">
    <name type="scientific">Ostreococcus tauri</name>
    <name type="common">Marine green alga</name>
    <dbReference type="NCBI Taxonomy" id="70448"/>
    <lineage>
        <taxon>Eukaryota</taxon>
        <taxon>Viridiplantae</taxon>
        <taxon>Chlorophyta</taxon>
        <taxon>Mamiellophyceae</taxon>
        <taxon>Mamiellales</taxon>
        <taxon>Bathycoccaceae</taxon>
        <taxon>Ostreococcus</taxon>
    </lineage>
</organism>
<evidence type="ECO:0000313" key="8">
    <source>
        <dbReference type="EMBL" id="CAL56991.1"/>
    </source>
</evidence>
<feature type="compositionally biased region" description="Basic and acidic residues" evidence="6">
    <location>
        <begin position="1"/>
        <end position="18"/>
    </location>
</feature>
<dbReference type="CDD" id="cd00018">
    <property type="entry name" value="AP2"/>
    <property type="match status" value="1"/>
</dbReference>
<evidence type="ECO:0000256" key="2">
    <source>
        <dbReference type="ARBA" id="ARBA00023015"/>
    </source>
</evidence>
<dbReference type="GO" id="GO:0003677">
    <property type="term" value="F:DNA binding"/>
    <property type="evidence" value="ECO:0007669"/>
    <property type="project" value="UniProtKB-KW"/>
</dbReference>
<dbReference type="GeneID" id="9837687"/>
<comment type="subcellular location">
    <subcellularLocation>
        <location evidence="1">Nucleus</location>
    </subcellularLocation>
</comment>
<dbReference type="Gene3D" id="3.30.730.10">
    <property type="entry name" value="AP2/ERF domain"/>
    <property type="match status" value="2"/>
</dbReference>
<feature type="region of interest" description="Disordered" evidence="6">
    <location>
        <begin position="1"/>
        <end position="31"/>
    </location>
</feature>
<dbReference type="OrthoDB" id="207175at2759"/>
<evidence type="ECO:0000313" key="9">
    <source>
        <dbReference type="Proteomes" id="UP000009170"/>
    </source>
</evidence>
<sequence length="346" mass="39291">MKLRGREKSANEKTKEEPVTPVIAEPARGQSEEAVVPSDDFLCLFDESTREAATLANQTTHWEEVFAQHGGDVVGEHFPHFEDLKYKPLSGRTLASTSTGRVSKRRSGTRKPKAQLNRLQLPQNQLQLQPPLPPPVPVPMYRSSTGKPRSSKYNGVCRHAKSGRYEAHVWLRESRRQVYLGGYLEEEFAAEAFDIIVLKLARIGSRSRTGSRPLKMNFPEGRYANLLQLIDSLTLDELIMEVRRHSEGFARGSSGYRGVTRHANSKFEARLGVPRSNHMYLGLYDSAEKAAVAYDQALVQVRGRRASTNFPLYNYDEHIRQYEMTKARQNVSQGKQHVTFQQLDDY</sequence>
<dbReference type="AlphaFoldDB" id="Q00VW7"/>
<dbReference type="PRINTS" id="PR00367">
    <property type="entry name" value="ETHRSPELEMNT"/>
</dbReference>
<gene>
    <name evidence="8" type="ORF">OT_ostta14g02090</name>
</gene>
<feature type="compositionally biased region" description="Basic residues" evidence="6">
    <location>
        <begin position="102"/>
        <end position="113"/>
    </location>
</feature>
<dbReference type="InterPro" id="IPR016177">
    <property type="entry name" value="DNA-bd_dom_sf"/>
</dbReference>
<evidence type="ECO:0000256" key="6">
    <source>
        <dbReference type="SAM" id="MobiDB-lite"/>
    </source>
</evidence>
<evidence type="ECO:0000256" key="5">
    <source>
        <dbReference type="ARBA" id="ARBA00023242"/>
    </source>
</evidence>
<dbReference type="PROSITE" id="PS51032">
    <property type="entry name" value="AP2_ERF"/>
    <property type="match status" value="2"/>
</dbReference>